<dbReference type="Proteomes" id="UP000002357">
    <property type="component" value="Plasmid pSCL4"/>
</dbReference>
<name>D5SJ40_STRCL</name>
<feature type="region of interest" description="Disordered" evidence="1">
    <location>
        <begin position="27"/>
        <end position="51"/>
    </location>
</feature>
<reference evidence="2 3" key="1">
    <citation type="journal article" date="2010" name="Genome Biol. Evol.">
        <title>The sequence of a 1.8-mb bacterial linear plasmid reveals a rich evolutionary reservoir of secondary metabolic pathways.</title>
        <authorList>
            <person name="Medema M.H."/>
            <person name="Trefzer A."/>
            <person name="Kovalchuk A."/>
            <person name="van den Berg M."/>
            <person name="Mueller U."/>
            <person name="Heijne W."/>
            <person name="Wu L."/>
            <person name="Alam M.T."/>
            <person name="Ronning C.M."/>
            <person name="Nierman W.C."/>
            <person name="Bovenberg R.A.L."/>
            <person name="Breitling R."/>
            <person name="Takano E."/>
        </authorList>
    </citation>
    <scope>NUCLEOTIDE SEQUENCE [LARGE SCALE GENOMIC DNA]</scope>
    <source>
        <strain evidence="3">ATCC 27064 / DSM 738 / JCM 4710 / NBRC 13307 / NCIMB 12785 / NRRL 3585 / VKM Ac-602</strain>
        <plasmid evidence="2">pSCL4</plasmid>
    </source>
</reference>
<protein>
    <submittedName>
        <fullName evidence="2">Uncharacterized protein</fullName>
    </submittedName>
</protein>
<organism evidence="2 3">
    <name type="scientific">Streptomyces clavuligerus</name>
    <dbReference type="NCBI Taxonomy" id="1901"/>
    <lineage>
        <taxon>Bacteria</taxon>
        <taxon>Bacillati</taxon>
        <taxon>Actinomycetota</taxon>
        <taxon>Actinomycetes</taxon>
        <taxon>Kitasatosporales</taxon>
        <taxon>Streptomycetaceae</taxon>
        <taxon>Streptomyces</taxon>
    </lineage>
</organism>
<sequence>MTTHATLPAPDSAMAGPCDAVREPVRTVTAPPSSPADRNCRTPPMPIALPETTPSALRERRAVMNRALEARVPAGHLVVVPYVLTRPGHGREGHLAELRQLADHQGWRLCGAESDDCGGTDPAVRPGWARAVRALADGRAHAVAAVSQVTVSAHPALYARELDRIRDTGGALFLLRPETHL</sequence>
<proteinExistence type="predicted"/>
<dbReference type="AlphaFoldDB" id="D5SJ40"/>
<accession>D5SJ40</accession>
<dbReference type="RefSeq" id="WP_003963099.1">
    <property type="nucleotide sequence ID" value="NZ_CM000914.1"/>
</dbReference>
<evidence type="ECO:0000313" key="2">
    <source>
        <dbReference type="EMBL" id="EFG03933.2"/>
    </source>
</evidence>
<gene>
    <name evidence="2" type="ORF">SCLAV_p0443</name>
</gene>
<keyword evidence="2" id="KW-0614">Plasmid</keyword>
<evidence type="ECO:0000313" key="3">
    <source>
        <dbReference type="Proteomes" id="UP000002357"/>
    </source>
</evidence>
<keyword evidence="3" id="KW-1185">Reference proteome</keyword>
<dbReference type="GeneID" id="93733597"/>
<evidence type="ECO:0000256" key="1">
    <source>
        <dbReference type="SAM" id="MobiDB-lite"/>
    </source>
</evidence>
<geneLocation type="plasmid" evidence="2 3">
    <name>pSCL4</name>
</geneLocation>
<dbReference type="EMBL" id="CM000914">
    <property type="protein sequence ID" value="EFG03933.2"/>
    <property type="molecule type" value="Genomic_DNA"/>
</dbReference>